<reference evidence="1 2" key="1">
    <citation type="journal article" date="2012" name="BMC Genomics">
        <title>Comparative genomics of the white-rot fungi, Phanerochaete carnosa and P. chrysosporium, to elucidate the genetic basis of the distinct wood types they colonize.</title>
        <authorList>
            <person name="Suzuki H."/>
            <person name="MacDonald J."/>
            <person name="Syed K."/>
            <person name="Salamov A."/>
            <person name="Hori C."/>
            <person name="Aerts A."/>
            <person name="Henrissat B."/>
            <person name="Wiebenga A."/>
            <person name="vanKuyk P.A."/>
            <person name="Barry K."/>
            <person name="Lindquist E."/>
            <person name="LaButti K."/>
            <person name="Lapidus A."/>
            <person name="Lucas S."/>
            <person name="Coutinho P."/>
            <person name="Gong Y."/>
            <person name="Samejima M."/>
            <person name="Mahadevan R."/>
            <person name="Abou-Zaid M."/>
            <person name="de Vries R.P."/>
            <person name="Igarashi K."/>
            <person name="Yadav J.S."/>
            <person name="Grigoriev I.V."/>
            <person name="Master E.R."/>
        </authorList>
    </citation>
    <scope>NUCLEOTIDE SEQUENCE [LARGE SCALE GENOMIC DNA]</scope>
    <source>
        <strain evidence="1 2">HHB-10118-sp</strain>
    </source>
</reference>
<dbReference type="Proteomes" id="UP000008370">
    <property type="component" value="Unassembled WGS sequence"/>
</dbReference>
<dbReference type="STRING" id="650164.K5WLQ4"/>
<dbReference type="HOGENOM" id="CLU_2655288_0_0_1"/>
<sequence length="76" mass="8355">MSDSTDASTLYPGYSWVEDFAEDDDEYERDENGDVIEEVEYVTVDLGVVEPTLVPSSSAYRLIVGTPRASKDEGAT</sequence>
<dbReference type="RefSeq" id="XP_007400373.1">
    <property type="nucleotide sequence ID" value="XM_007400311.1"/>
</dbReference>
<name>K5WLQ4_PHACS</name>
<dbReference type="KEGG" id="pco:PHACADRAFT_263246"/>
<dbReference type="GeneID" id="18918506"/>
<dbReference type="OrthoDB" id="1877767at2759"/>
<protein>
    <submittedName>
        <fullName evidence="1">Uncharacterized protein</fullName>
    </submittedName>
</protein>
<evidence type="ECO:0000313" key="1">
    <source>
        <dbReference type="EMBL" id="EKM51222.1"/>
    </source>
</evidence>
<dbReference type="InParanoid" id="K5WLQ4"/>
<keyword evidence="2" id="KW-1185">Reference proteome</keyword>
<gene>
    <name evidence="1" type="ORF">PHACADRAFT_263246</name>
</gene>
<organism evidence="1 2">
    <name type="scientific">Phanerochaete carnosa (strain HHB-10118-sp)</name>
    <name type="common">White-rot fungus</name>
    <name type="synonym">Peniophora carnosa</name>
    <dbReference type="NCBI Taxonomy" id="650164"/>
    <lineage>
        <taxon>Eukaryota</taxon>
        <taxon>Fungi</taxon>
        <taxon>Dikarya</taxon>
        <taxon>Basidiomycota</taxon>
        <taxon>Agaricomycotina</taxon>
        <taxon>Agaricomycetes</taxon>
        <taxon>Polyporales</taxon>
        <taxon>Phanerochaetaceae</taxon>
        <taxon>Phanerochaete</taxon>
    </lineage>
</organism>
<evidence type="ECO:0000313" key="2">
    <source>
        <dbReference type="Proteomes" id="UP000008370"/>
    </source>
</evidence>
<proteinExistence type="predicted"/>
<dbReference type="EMBL" id="JH930477">
    <property type="protein sequence ID" value="EKM51222.1"/>
    <property type="molecule type" value="Genomic_DNA"/>
</dbReference>
<dbReference type="AlphaFoldDB" id="K5WLQ4"/>
<accession>K5WLQ4</accession>